<organism evidence="2 3">
    <name type="scientific">Zancudomyces culisetae</name>
    <name type="common">Gut fungus</name>
    <name type="synonym">Smittium culisetae</name>
    <dbReference type="NCBI Taxonomy" id="1213189"/>
    <lineage>
        <taxon>Eukaryota</taxon>
        <taxon>Fungi</taxon>
        <taxon>Fungi incertae sedis</taxon>
        <taxon>Zoopagomycota</taxon>
        <taxon>Kickxellomycotina</taxon>
        <taxon>Harpellomycetes</taxon>
        <taxon>Harpellales</taxon>
        <taxon>Legeriomycetaceae</taxon>
        <taxon>Zancudomyces</taxon>
    </lineage>
</organism>
<evidence type="ECO:0000313" key="3">
    <source>
        <dbReference type="Proteomes" id="UP000188320"/>
    </source>
</evidence>
<evidence type="ECO:0000256" key="1">
    <source>
        <dbReference type="SAM" id="MobiDB-lite"/>
    </source>
</evidence>
<evidence type="ECO:0000313" key="2">
    <source>
        <dbReference type="EMBL" id="OMH86418.1"/>
    </source>
</evidence>
<dbReference type="Proteomes" id="UP000188320">
    <property type="component" value="Unassembled WGS sequence"/>
</dbReference>
<feature type="compositionally biased region" description="Polar residues" evidence="1">
    <location>
        <begin position="144"/>
        <end position="153"/>
    </location>
</feature>
<feature type="compositionally biased region" description="Basic and acidic residues" evidence="1">
    <location>
        <begin position="86"/>
        <end position="100"/>
    </location>
</feature>
<feature type="region of interest" description="Disordered" evidence="1">
    <location>
        <begin position="66"/>
        <end position="164"/>
    </location>
</feature>
<name>A0A1R1PZN2_ZANCU</name>
<dbReference type="EMBL" id="LSSK01000001">
    <property type="protein sequence ID" value="OMH86418.1"/>
    <property type="molecule type" value="Genomic_DNA"/>
</dbReference>
<feature type="compositionally biased region" description="Gly residues" evidence="1">
    <location>
        <begin position="71"/>
        <end position="81"/>
    </location>
</feature>
<proteinExistence type="predicted"/>
<keyword evidence="3" id="KW-1185">Reference proteome</keyword>
<dbReference type="AlphaFoldDB" id="A0A1R1PZN2"/>
<gene>
    <name evidence="2" type="ORF">AX774_g6</name>
</gene>
<feature type="compositionally biased region" description="Low complexity" evidence="1">
    <location>
        <begin position="128"/>
        <end position="139"/>
    </location>
</feature>
<protein>
    <submittedName>
        <fullName evidence="2">Uncharacterized protein</fullName>
    </submittedName>
</protein>
<comment type="caution">
    <text evidence="2">The sequence shown here is derived from an EMBL/GenBank/DDBJ whole genome shotgun (WGS) entry which is preliminary data.</text>
</comment>
<feature type="compositionally biased region" description="Polar residues" evidence="1">
    <location>
        <begin position="103"/>
        <end position="115"/>
    </location>
</feature>
<accession>A0A1R1PZN2</accession>
<reference evidence="3" key="1">
    <citation type="submission" date="2017-01" db="EMBL/GenBank/DDBJ databases">
        <authorList>
            <person name="Wang Y."/>
            <person name="White M."/>
            <person name="Kvist S."/>
            <person name="Moncalvo J.-M."/>
        </authorList>
    </citation>
    <scope>NUCLEOTIDE SEQUENCE [LARGE SCALE GENOMIC DNA]</scope>
    <source>
        <strain evidence="3">COL-18-3</strain>
    </source>
</reference>
<sequence>MINGKELVEQEERGNREMNIEEWRPWRRINRNEERLNEVFQNLYGSPFLNFANFRIVRSGLRRSRLLSGHEGSGGGNGGGNSNVRRRSDEEKKRTEEGRLRFFSSSNTLQRQYSRLNGGEENEDSRESSIASGSSVKGSPPGFSATNNINTETGKFELDTFSNK</sequence>